<evidence type="ECO:0000313" key="1">
    <source>
        <dbReference type="Ensembl" id="ENSPMAP00000011231.1"/>
    </source>
</evidence>
<reference evidence="1" key="1">
    <citation type="submission" date="2025-08" db="UniProtKB">
        <authorList>
            <consortium name="Ensembl"/>
        </authorList>
    </citation>
    <scope>IDENTIFICATION</scope>
</reference>
<dbReference type="HOGENOM" id="CLU_3410609_0_0_1"/>
<organism evidence="1">
    <name type="scientific">Petromyzon marinus</name>
    <name type="common">Sea lamprey</name>
    <dbReference type="NCBI Taxonomy" id="7757"/>
    <lineage>
        <taxon>Eukaryota</taxon>
        <taxon>Metazoa</taxon>
        <taxon>Chordata</taxon>
        <taxon>Craniata</taxon>
        <taxon>Vertebrata</taxon>
        <taxon>Cyclostomata</taxon>
        <taxon>Hyperoartia</taxon>
        <taxon>Petromyzontiformes</taxon>
        <taxon>Petromyzontidae</taxon>
        <taxon>Petromyzon</taxon>
    </lineage>
</organism>
<reference evidence="1" key="2">
    <citation type="submission" date="2025-09" db="UniProtKB">
        <authorList>
            <consortium name="Ensembl"/>
        </authorList>
    </citation>
    <scope>IDENTIFICATION</scope>
</reference>
<evidence type="ECO:0008006" key="2">
    <source>
        <dbReference type="Google" id="ProtNLM"/>
    </source>
</evidence>
<dbReference type="Ensembl" id="ENSPMAT00000011277.1">
    <property type="protein sequence ID" value="ENSPMAP00000011231.1"/>
    <property type="gene ID" value="ENSPMAG00000010250.1"/>
</dbReference>
<name>S4S189_PETMA</name>
<proteinExistence type="predicted"/>
<protein>
    <recommendedName>
        <fullName evidence="2">Variable lymphocyte receptor A cassette</fullName>
    </recommendedName>
</protein>
<sequence length="29" mass="3164">MDSNKLQTLPVGVFSQLRELETLSLLGSS</sequence>
<accession>S4S189</accession>